<keyword evidence="1" id="KW-0677">Repeat</keyword>
<dbReference type="GO" id="GO:0016887">
    <property type="term" value="F:ATP hydrolysis activity"/>
    <property type="evidence" value="ECO:0007669"/>
    <property type="project" value="InterPro"/>
</dbReference>
<dbReference type="InterPro" id="IPR027417">
    <property type="entry name" value="P-loop_NTPase"/>
</dbReference>
<dbReference type="InterPro" id="IPR050611">
    <property type="entry name" value="ABCF"/>
</dbReference>
<dbReference type="GO" id="GO:0005524">
    <property type="term" value="F:ATP binding"/>
    <property type="evidence" value="ECO:0007669"/>
    <property type="project" value="UniProtKB-KW"/>
</dbReference>
<sequence length="116" mass="12695">MEAVRRGAPHARPADIRANLARFLFRGDVVERRIGALSGGERFRAALAVILLADPPPELLVLDEPTNNLDLASVNELVDALASYRGGLIVVSHDEGFLARVGIDTWITLERDGRLR</sequence>
<keyword evidence="3" id="KW-0067">ATP-binding</keyword>
<accession>A0A645J7B5</accession>
<organism evidence="3">
    <name type="scientific">bioreactor metagenome</name>
    <dbReference type="NCBI Taxonomy" id="1076179"/>
    <lineage>
        <taxon>unclassified sequences</taxon>
        <taxon>metagenomes</taxon>
        <taxon>ecological metagenomes</taxon>
    </lineage>
</organism>
<evidence type="ECO:0000259" key="2">
    <source>
        <dbReference type="Pfam" id="PF13304"/>
    </source>
</evidence>
<dbReference type="EMBL" id="VSSQ01124548">
    <property type="protein sequence ID" value="MPN55383.1"/>
    <property type="molecule type" value="Genomic_DNA"/>
</dbReference>
<comment type="caution">
    <text evidence="3">The sequence shown here is derived from an EMBL/GenBank/DDBJ whole genome shotgun (WGS) entry which is preliminary data.</text>
</comment>
<reference evidence="3" key="1">
    <citation type="submission" date="2019-08" db="EMBL/GenBank/DDBJ databases">
        <authorList>
            <person name="Kucharzyk K."/>
            <person name="Murdoch R.W."/>
            <person name="Higgins S."/>
            <person name="Loffler F."/>
        </authorList>
    </citation>
    <scope>NUCLEOTIDE SEQUENCE</scope>
</reference>
<dbReference type="AlphaFoldDB" id="A0A645J7B5"/>
<feature type="domain" description="ATPase AAA-type core" evidence="2">
    <location>
        <begin position="22"/>
        <end position="98"/>
    </location>
</feature>
<dbReference type="Pfam" id="PF13304">
    <property type="entry name" value="AAA_21"/>
    <property type="match status" value="1"/>
</dbReference>
<evidence type="ECO:0000256" key="1">
    <source>
        <dbReference type="ARBA" id="ARBA00022737"/>
    </source>
</evidence>
<proteinExistence type="predicted"/>
<protein>
    <submittedName>
        <fullName evidence="3">Putative ABC transporter ATP-binding protein</fullName>
    </submittedName>
</protein>
<evidence type="ECO:0000313" key="3">
    <source>
        <dbReference type="EMBL" id="MPN55383.1"/>
    </source>
</evidence>
<dbReference type="SUPFAM" id="SSF52540">
    <property type="entry name" value="P-loop containing nucleoside triphosphate hydrolases"/>
    <property type="match status" value="1"/>
</dbReference>
<keyword evidence="3" id="KW-0547">Nucleotide-binding</keyword>
<dbReference type="PANTHER" id="PTHR19211">
    <property type="entry name" value="ATP-BINDING TRANSPORT PROTEIN-RELATED"/>
    <property type="match status" value="1"/>
</dbReference>
<dbReference type="InterPro" id="IPR003959">
    <property type="entry name" value="ATPase_AAA_core"/>
</dbReference>
<gene>
    <name evidence="3" type="ORF">SDC9_203065</name>
</gene>
<dbReference type="PANTHER" id="PTHR19211:SF6">
    <property type="entry name" value="BLL7188 PROTEIN"/>
    <property type="match status" value="1"/>
</dbReference>
<dbReference type="Gene3D" id="3.40.50.300">
    <property type="entry name" value="P-loop containing nucleotide triphosphate hydrolases"/>
    <property type="match status" value="1"/>
</dbReference>
<name>A0A645J7B5_9ZZZZ</name>